<evidence type="ECO:0000313" key="2">
    <source>
        <dbReference type="EMBL" id="KAL1598489.1"/>
    </source>
</evidence>
<name>A0ABR3R215_9PLEO</name>
<dbReference type="Proteomes" id="UP001521222">
    <property type="component" value="Unassembled WGS sequence"/>
</dbReference>
<gene>
    <name evidence="2" type="ORF">SLS59_006773</name>
</gene>
<protein>
    <submittedName>
        <fullName evidence="2">Uncharacterized protein</fullName>
    </submittedName>
</protein>
<sequence>MFSLLLLTLFTLATAYVLPSAAPSTKSQMSLEYTCTFTLLHRQQSSVNYIQLNEIVDYANEITMDVASQRPDTAFNSYTRLDSSHAFAVAGLLDEERMTITSNGDDVLSFEVGEVRWYTAESRNGEGCSAGEWVHSGRNRERKMHCSFPCEKATDEIEEDRFAALATDEQSRIAMQ</sequence>
<keyword evidence="1" id="KW-0732">Signal</keyword>
<accession>A0ABR3R215</accession>
<dbReference type="EMBL" id="JAKIXB020000022">
    <property type="protein sequence ID" value="KAL1598489.1"/>
    <property type="molecule type" value="Genomic_DNA"/>
</dbReference>
<evidence type="ECO:0000313" key="3">
    <source>
        <dbReference type="Proteomes" id="UP001521222"/>
    </source>
</evidence>
<keyword evidence="3" id="KW-1185">Reference proteome</keyword>
<organism evidence="2 3">
    <name type="scientific">Nothophoma quercina</name>
    <dbReference type="NCBI Taxonomy" id="749835"/>
    <lineage>
        <taxon>Eukaryota</taxon>
        <taxon>Fungi</taxon>
        <taxon>Dikarya</taxon>
        <taxon>Ascomycota</taxon>
        <taxon>Pezizomycotina</taxon>
        <taxon>Dothideomycetes</taxon>
        <taxon>Pleosporomycetidae</taxon>
        <taxon>Pleosporales</taxon>
        <taxon>Pleosporineae</taxon>
        <taxon>Didymellaceae</taxon>
        <taxon>Nothophoma</taxon>
    </lineage>
</organism>
<reference evidence="2 3" key="1">
    <citation type="submission" date="2024-02" db="EMBL/GenBank/DDBJ databases">
        <title>De novo assembly and annotation of 12 fungi associated with fruit tree decline syndrome in Ontario, Canada.</title>
        <authorList>
            <person name="Sulman M."/>
            <person name="Ellouze W."/>
            <person name="Ilyukhin E."/>
        </authorList>
    </citation>
    <scope>NUCLEOTIDE SEQUENCE [LARGE SCALE GENOMIC DNA]</scope>
    <source>
        <strain evidence="2 3">M97-236</strain>
    </source>
</reference>
<evidence type="ECO:0000256" key="1">
    <source>
        <dbReference type="SAM" id="SignalP"/>
    </source>
</evidence>
<proteinExistence type="predicted"/>
<comment type="caution">
    <text evidence="2">The sequence shown here is derived from an EMBL/GenBank/DDBJ whole genome shotgun (WGS) entry which is preliminary data.</text>
</comment>
<feature type="chain" id="PRO_5045477809" evidence="1">
    <location>
        <begin position="16"/>
        <end position="176"/>
    </location>
</feature>
<feature type="signal peptide" evidence="1">
    <location>
        <begin position="1"/>
        <end position="15"/>
    </location>
</feature>